<reference evidence="1 2" key="1">
    <citation type="submission" date="2018-11" db="EMBL/GenBank/DDBJ databases">
        <title>Flavobacterium sp. nov., YIM 102701-2 draft genome.</title>
        <authorList>
            <person name="Li G."/>
            <person name="Jiang Y."/>
        </authorList>
    </citation>
    <scope>NUCLEOTIDE SEQUENCE [LARGE SCALE GENOMIC DNA]</scope>
    <source>
        <strain evidence="1 2">YIM 102701-2</strain>
    </source>
</reference>
<keyword evidence="2" id="KW-1185">Reference proteome</keyword>
<dbReference type="AlphaFoldDB" id="A0A3P3W922"/>
<proteinExistence type="predicted"/>
<gene>
    <name evidence="1" type="ORF">EG240_05445</name>
</gene>
<dbReference type="RefSeq" id="WP_125018252.1">
    <property type="nucleotide sequence ID" value="NZ_RQVQ01000009.1"/>
</dbReference>
<dbReference type="Proteomes" id="UP000275719">
    <property type="component" value="Unassembled WGS sequence"/>
</dbReference>
<evidence type="ECO:0000313" key="2">
    <source>
        <dbReference type="Proteomes" id="UP000275719"/>
    </source>
</evidence>
<dbReference type="EMBL" id="RQVQ01000009">
    <property type="protein sequence ID" value="RRJ91645.1"/>
    <property type="molecule type" value="Genomic_DNA"/>
</dbReference>
<sequence>MEYNKLEYYLSQPRLNRFFVASGNSKTKAQKLYRANLRVAQSFYPILNLFEIFLRNICNYHVSSHFANPNWIITEKNGFMNHNSLTASKFFLKNSIINSEKSIKRKGGLITAGKVVAEQSFGFWTSLFDTHHYRLIGGVVIHCFKHKPASINRSILNQKLNRVREFRNRIYHNEPICFQGNLIDFTYAENIKNEIYELLSWIDPELSNYVEYFDAIESKINIGKKI</sequence>
<organism evidence="1 2">
    <name type="scientific">Paenimyroides tangerinum</name>
    <dbReference type="NCBI Taxonomy" id="2488728"/>
    <lineage>
        <taxon>Bacteria</taxon>
        <taxon>Pseudomonadati</taxon>
        <taxon>Bacteroidota</taxon>
        <taxon>Flavobacteriia</taxon>
        <taxon>Flavobacteriales</taxon>
        <taxon>Flavobacteriaceae</taxon>
        <taxon>Paenimyroides</taxon>
    </lineage>
</organism>
<evidence type="ECO:0000313" key="1">
    <source>
        <dbReference type="EMBL" id="RRJ91645.1"/>
    </source>
</evidence>
<protein>
    <recommendedName>
        <fullName evidence="3">Abi-like protein</fullName>
    </recommendedName>
</protein>
<evidence type="ECO:0008006" key="3">
    <source>
        <dbReference type="Google" id="ProtNLM"/>
    </source>
</evidence>
<dbReference type="OrthoDB" id="9813050at2"/>
<comment type="caution">
    <text evidence="1">The sequence shown here is derived from an EMBL/GenBank/DDBJ whole genome shotgun (WGS) entry which is preliminary data.</text>
</comment>
<name>A0A3P3W922_9FLAO</name>
<accession>A0A3P3W922</accession>